<evidence type="ECO:0000313" key="1">
    <source>
        <dbReference type="EMBL" id="KKN27251.1"/>
    </source>
</evidence>
<dbReference type="AlphaFoldDB" id="A0A0F9RQJ5"/>
<reference evidence="1" key="1">
    <citation type="journal article" date="2015" name="Nature">
        <title>Complex archaea that bridge the gap between prokaryotes and eukaryotes.</title>
        <authorList>
            <person name="Spang A."/>
            <person name="Saw J.H."/>
            <person name="Jorgensen S.L."/>
            <person name="Zaremba-Niedzwiedzka K."/>
            <person name="Martijn J."/>
            <person name="Lind A.E."/>
            <person name="van Eijk R."/>
            <person name="Schleper C."/>
            <person name="Guy L."/>
            <person name="Ettema T.J."/>
        </authorList>
    </citation>
    <scope>NUCLEOTIDE SEQUENCE</scope>
</reference>
<organism evidence="1">
    <name type="scientific">marine sediment metagenome</name>
    <dbReference type="NCBI Taxonomy" id="412755"/>
    <lineage>
        <taxon>unclassified sequences</taxon>
        <taxon>metagenomes</taxon>
        <taxon>ecological metagenomes</taxon>
    </lineage>
</organism>
<protein>
    <submittedName>
        <fullName evidence="1">Uncharacterized protein</fullName>
    </submittedName>
</protein>
<dbReference type="EMBL" id="LAZR01002654">
    <property type="protein sequence ID" value="KKN27251.1"/>
    <property type="molecule type" value="Genomic_DNA"/>
</dbReference>
<sequence>MRDKFIFADAQAFASEDSTGTISENIWDLEEDVSVDQMIEGYVNFVCTVLTLTSGLTQGVVLSVRTDDAVGLATAKTGTAGYFEVGRIEVLKTQHLAVGRGWAVPIKTDIAKKYLGAWVAAGSTALTGTFSWDIWFENTPISLGIKAIQKRSSSSFG</sequence>
<comment type="caution">
    <text evidence="1">The sequence shown here is derived from an EMBL/GenBank/DDBJ whole genome shotgun (WGS) entry which is preliminary data.</text>
</comment>
<gene>
    <name evidence="1" type="ORF">LCGC14_0866600</name>
</gene>
<name>A0A0F9RQJ5_9ZZZZ</name>
<proteinExistence type="predicted"/>
<accession>A0A0F9RQJ5</accession>